<keyword evidence="2" id="KW-0732">Signal</keyword>
<evidence type="ECO:0000256" key="1">
    <source>
        <dbReference type="SAM" id="MobiDB-lite"/>
    </source>
</evidence>
<feature type="region of interest" description="Disordered" evidence="1">
    <location>
        <begin position="22"/>
        <end position="53"/>
    </location>
</feature>
<dbReference type="Proteomes" id="UP000078492">
    <property type="component" value="Unassembled WGS sequence"/>
</dbReference>
<evidence type="ECO:0000256" key="2">
    <source>
        <dbReference type="SAM" id="SignalP"/>
    </source>
</evidence>
<gene>
    <name evidence="3" type="ORF">ALC57_11289</name>
</gene>
<feature type="signal peptide" evidence="2">
    <location>
        <begin position="1"/>
        <end position="18"/>
    </location>
</feature>
<name>A0A195DV28_9HYME</name>
<evidence type="ECO:0000313" key="4">
    <source>
        <dbReference type="Proteomes" id="UP000078492"/>
    </source>
</evidence>
<keyword evidence="4" id="KW-1185">Reference proteome</keyword>
<sequence>MAPMRIILLFAVIGVSSGLPAKSHRGSHGHSIPPVPRFNGVFDHDHNHEKIGN</sequence>
<feature type="compositionally biased region" description="Basic and acidic residues" evidence="1">
    <location>
        <begin position="42"/>
        <end position="53"/>
    </location>
</feature>
<proteinExistence type="predicted"/>
<accession>A0A195DV28</accession>
<feature type="chain" id="PRO_5008270548" evidence="2">
    <location>
        <begin position="19"/>
        <end position="53"/>
    </location>
</feature>
<organism evidence="3 4">
    <name type="scientific">Trachymyrmex cornetzi</name>
    <dbReference type="NCBI Taxonomy" id="471704"/>
    <lineage>
        <taxon>Eukaryota</taxon>
        <taxon>Metazoa</taxon>
        <taxon>Ecdysozoa</taxon>
        <taxon>Arthropoda</taxon>
        <taxon>Hexapoda</taxon>
        <taxon>Insecta</taxon>
        <taxon>Pterygota</taxon>
        <taxon>Neoptera</taxon>
        <taxon>Endopterygota</taxon>
        <taxon>Hymenoptera</taxon>
        <taxon>Apocrita</taxon>
        <taxon>Aculeata</taxon>
        <taxon>Formicoidea</taxon>
        <taxon>Formicidae</taxon>
        <taxon>Myrmicinae</taxon>
        <taxon>Trachymyrmex</taxon>
    </lineage>
</organism>
<reference evidence="3 4" key="1">
    <citation type="submission" date="2015-09" db="EMBL/GenBank/DDBJ databases">
        <title>Trachymyrmex cornetzi WGS genome.</title>
        <authorList>
            <person name="Nygaard S."/>
            <person name="Hu H."/>
            <person name="Boomsma J."/>
            <person name="Zhang G."/>
        </authorList>
    </citation>
    <scope>NUCLEOTIDE SEQUENCE [LARGE SCALE GENOMIC DNA]</scope>
    <source>
        <strain evidence="3">Tcor2-1</strain>
        <tissue evidence="3">Whole body</tissue>
    </source>
</reference>
<dbReference type="AlphaFoldDB" id="A0A195DV28"/>
<protein>
    <submittedName>
        <fullName evidence="3">Uncharacterized protein</fullName>
    </submittedName>
</protein>
<evidence type="ECO:0000313" key="3">
    <source>
        <dbReference type="EMBL" id="KYN16419.1"/>
    </source>
</evidence>
<dbReference type="EMBL" id="KQ980341">
    <property type="protein sequence ID" value="KYN16419.1"/>
    <property type="molecule type" value="Genomic_DNA"/>
</dbReference>